<evidence type="ECO:0000313" key="1">
    <source>
        <dbReference type="EMBL" id="KZN61576.1"/>
    </source>
</evidence>
<dbReference type="RefSeq" id="WP_063382676.1">
    <property type="nucleotide sequence ID" value="NZ_AUXX01000045.1"/>
</dbReference>
<proteinExistence type="predicted"/>
<dbReference type="AlphaFoldDB" id="A0A167JRW7"/>
<dbReference type="EMBL" id="AUXX01000045">
    <property type="protein sequence ID" value="KZN61576.1"/>
    <property type="molecule type" value="Genomic_DNA"/>
</dbReference>
<protein>
    <submittedName>
        <fullName evidence="1">Uncharacterized protein</fullName>
    </submittedName>
</protein>
<evidence type="ECO:0000313" key="2">
    <source>
        <dbReference type="Proteomes" id="UP000076661"/>
    </source>
</evidence>
<name>A0A167JRW7_9GAMM</name>
<dbReference type="Proteomes" id="UP000076661">
    <property type="component" value="Unassembled WGS sequence"/>
</dbReference>
<sequence length="555" mass="62468">MSSNFQQYAKQKLSSDQGDISHNAQNSGELQKIVESFIEHHNTWIVRDRANWDLLWQEATAHYWHNFEDYQQVQSIFAKQEDPEVQYIHHNGTIYSSNFVFDIFIKLGVANITALPKQKVAFLFNDDVDGKISNSNQFIVVSGEFFFDAANAKSQPTYNAEKAFEDSNGWEDVSATLKIKVPPSDLYSYANPALFRNANQFNTQAQDSLFNLIATLGENTLSEQINKLVTTAVNSVEINFDSSTFLHSVYSKAPEAVQRDFATLAANFNKPYSELDTTQLVNFFAQAYSLEQLISAAKTQSKTTTIAFDTYQKLHDLYQNVTKVDKDLKCEQLTALISFLNQISSNQAYTLSSYTALNLFFPFGFEMTQPFELNPVNGEKNNTDELANLGTQVLTNLSQKFKAGVLQNPVKLAYNSAGYNTETIFGSPGDRGGAAGLDGDYAWSQFVPRMVAYNWNFNSLGLDDGKEKSLSDEAFSAMKALFGYHVPEAINIEVQEAARLPFVFTDNTEKTRIWNIEEYLSELVIEFPNPPQGFFQPIALADFRAIRANEPFTCA</sequence>
<accession>A0A167JRW7</accession>
<gene>
    <name evidence="1" type="ORF">N478_05780</name>
</gene>
<organism evidence="1 2">
    <name type="scientific">Pseudoalteromonas luteoviolacea S4060-1</name>
    <dbReference type="NCBI Taxonomy" id="1365257"/>
    <lineage>
        <taxon>Bacteria</taxon>
        <taxon>Pseudomonadati</taxon>
        <taxon>Pseudomonadota</taxon>
        <taxon>Gammaproteobacteria</taxon>
        <taxon>Alteromonadales</taxon>
        <taxon>Pseudoalteromonadaceae</taxon>
        <taxon>Pseudoalteromonas</taxon>
    </lineage>
</organism>
<comment type="caution">
    <text evidence="1">The sequence shown here is derived from an EMBL/GenBank/DDBJ whole genome shotgun (WGS) entry which is preliminary data.</text>
</comment>
<dbReference type="PATRIC" id="fig|1365257.3.peg.4473"/>
<reference evidence="1 2" key="1">
    <citation type="submission" date="2013-07" db="EMBL/GenBank/DDBJ databases">
        <title>Comparative Genomic and Metabolomic Analysis of Twelve Strains of Pseudoalteromonas luteoviolacea.</title>
        <authorList>
            <person name="Vynne N.G."/>
            <person name="Mansson M."/>
            <person name="Gram L."/>
        </authorList>
    </citation>
    <scope>NUCLEOTIDE SEQUENCE [LARGE SCALE GENOMIC DNA]</scope>
    <source>
        <strain evidence="1 2">S4060-1</strain>
    </source>
</reference>